<dbReference type="InterPro" id="IPR053140">
    <property type="entry name" value="GDSL_Rv0518-like"/>
</dbReference>
<sequence>MTFERYVALGDSFTEGVGDPDPVRPNGLRGWADRVADELAGANPDLTYANLAVRGRLMQQILAEQVDAAVALNPDLVTVYAGGNDVMRPKLDLDAMVADYDDAIGRLTATGATVVMWTAYDVGWAPVFRHLRGRIATYNELVREVADRRGATLVDYWRFGEYRDYRMWDFDRLHMSPLGHRNMAARVLDALGVDHEIEPVVLERIPERAAADQRREDLRWMRDFLAPWVGRRVRGTSSGDGVGAKRPVLAPVESVDRGGSRS</sequence>
<dbReference type="PANTHER" id="PTHR43784:SF2">
    <property type="entry name" value="GDSL-LIKE LIPASE_ACYLHYDROLASE, PUTATIVE (AFU_ORTHOLOGUE AFUA_2G00820)-RELATED"/>
    <property type="match status" value="1"/>
</dbReference>
<evidence type="ECO:0000256" key="1">
    <source>
        <dbReference type="SAM" id="MobiDB-lite"/>
    </source>
</evidence>
<evidence type="ECO:0000313" key="4">
    <source>
        <dbReference type="Proteomes" id="UP001275440"/>
    </source>
</evidence>
<dbReference type="EMBL" id="WBMO01000001">
    <property type="protein sequence ID" value="MDV2474889.1"/>
    <property type="molecule type" value="Genomic_DNA"/>
</dbReference>
<dbReference type="Proteomes" id="UP001275440">
    <property type="component" value="Unassembled WGS sequence"/>
</dbReference>
<name>A0ABU3WMM0_9NOCA</name>
<dbReference type="GO" id="GO:0016787">
    <property type="term" value="F:hydrolase activity"/>
    <property type="evidence" value="ECO:0007669"/>
    <property type="project" value="UniProtKB-KW"/>
</dbReference>
<comment type="caution">
    <text evidence="3">The sequence shown here is derived from an EMBL/GenBank/DDBJ whole genome shotgun (WGS) entry which is preliminary data.</text>
</comment>
<organism evidence="3 4">
    <name type="scientific">Rhodococcus zopfii</name>
    <dbReference type="NCBI Taxonomy" id="43772"/>
    <lineage>
        <taxon>Bacteria</taxon>
        <taxon>Bacillati</taxon>
        <taxon>Actinomycetota</taxon>
        <taxon>Actinomycetes</taxon>
        <taxon>Mycobacteriales</taxon>
        <taxon>Nocardiaceae</taxon>
        <taxon>Rhodococcus</taxon>
    </lineage>
</organism>
<dbReference type="Pfam" id="PF13472">
    <property type="entry name" value="Lipase_GDSL_2"/>
    <property type="match status" value="1"/>
</dbReference>
<keyword evidence="4" id="KW-1185">Reference proteome</keyword>
<keyword evidence="3" id="KW-0378">Hydrolase</keyword>
<dbReference type="InterPro" id="IPR036514">
    <property type="entry name" value="SGNH_hydro_sf"/>
</dbReference>
<reference evidence="3 4" key="1">
    <citation type="submission" date="2019-10" db="EMBL/GenBank/DDBJ databases">
        <title>Draft Genome Assembly of Rhodococcus zopfii DSM44189.</title>
        <authorList>
            <person name="Sutton J.M."/>
            <person name="Akob D.M."/>
            <person name="Bushman T.J."/>
        </authorList>
    </citation>
    <scope>NUCLEOTIDE SEQUENCE [LARGE SCALE GENOMIC DNA]</scope>
    <source>
        <strain evidence="3 4">DSM 44189</strain>
    </source>
</reference>
<dbReference type="PANTHER" id="PTHR43784">
    <property type="entry name" value="GDSL-LIKE LIPASE/ACYLHYDROLASE, PUTATIVE (AFU_ORTHOLOGUE AFUA_2G00820)-RELATED"/>
    <property type="match status" value="1"/>
</dbReference>
<feature type="region of interest" description="Disordered" evidence="1">
    <location>
        <begin position="236"/>
        <end position="262"/>
    </location>
</feature>
<dbReference type="CDD" id="cd01832">
    <property type="entry name" value="SGNH_hydrolase_like_1"/>
    <property type="match status" value="1"/>
</dbReference>
<gene>
    <name evidence="3" type="ORF">F8M49_04605</name>
</gene>
<evidence type="ECO:0000259" key="2">
    <source>
        <dbReference type="Pfam" id="PF13472"/>
    </source>
</evidence>
<dbReference type="InterPro" id="IPR013830">
    <property type="entry name" value="SGNH_hydro"/>
</dbReference>
<feature type="domain" description="SGNH hydrolase-type esterase" evidence="2">
    <location>
        <begin position="8"/>
        <end position="181"/>
    </location>
</feature>
<evidence type="ECO:0000313" key="3">
    <source>
        <dbReference type="EMBL" id="MDV2474889.1"/>
    </source>
</evidence>
<proteinExistence type="predicted"/>
<dbReference type="Gene3D" id="3.40.50.1110">
    <property type="entry name" value="SGNH hydrolase"/>
    <property type="match status" value="1"/>
</dbReference>
<protein>
    <submittedName>
        <fullName evidence="3">SGNH/GDSL hydrolase family protein</fullName>
    </submittedName>
</protein>
<accession>A0ABU3WMM0</accession>
<dbReference type="SUPFAM" id="SSF52266">
    <property type="entry name" value="SGNH hydrolase"/>
    <property type="match status" value="1"/>
</dbReference>